<organism evidence="1">
    <name type="scientific">Arundo donax</name>
    <name type="common">Giant reed</name>
    <name type="synonym">Donax arundinaceus</name>
    <dbReference type="NCBI Taxonomy" id="35708"/>
    <lineage>
        <taxon>Eukaryota</taxon>
        <taxon>Viridiplantae</taxon>
        <taxon>Streptophyta</taxon>
        <taxon>Embryophyta</taxon>
        <taxon>Tracheophyta</taxon>
        <taxon>Spermatophyta</taxon>
        <taxon>Magnoliopsida</taxon>
        <taxon>Liliopsida</taxon>
        <taxon>Poales</taxon>
        <taxon>Poaceae</taxon>
        <taxon>PACMAD clade</taxon>
        <taxon>Arundinoideae</taxon>
        <taxon>Arundineae</taxon>
        <taxon>Arundo</taxon>
    </lineage>
</organism>
<sequence length="43" mass="5084">MRANMLRWMYFVPYFLRGCCLICYFANCNGKFVGVAAVTCFFR</sequence>
<proteinExistence type="predicted"/>
<dbReference type="EMBL" id="GBRH01263513">
    <property type="protein sequence ID" value="JAD34382.1"/>
    <property type="molecule type" value="Transcribed_RNA"/>
</dbReference>
<protein>
    <submittedName>
        <fullName evidence="1">Uncharacterized protein</fullName>
    </submittedName>
</protein>
<dbReference type="AlphaFoldDB" id="A0A0A8ZHN3"/>
<name>A0A0A8ZHN3_ARUDO</name>
<reference evidence="1" key="2">
    <citation type="journal article" date="2015" name="Data Brief">
        <title>Shoot transcriptome of the giant reed, Arundo donax.</title>
        <authorList>
            <person name="Barrero R.A."/>
            <person name="Guerrero F.D."/>
            <person name="Moolhuijzen P."/>
            <person name="Goolsby J.A."/>
            <person name="Tidwell J."/>
            <person name="Bellgard S.E."/>
            <person name="Bellgard M.I."/>
        </authorList>
    </citation>
    <scope>NUCLEOTIDE SEQUENCE</scope>
    <source>
        <tissue evidence="1">Shoot tissue taken approximately 20 cm above the soil surface</tissue>
    </source>
</reference>
<reference evidence="1" key="1">
    <citation type="submission" date="2014-09" db="EMBL/GenBank/DDBJ databases">
        <authorList>
            <person name="Magalhaes I.L.F."/>
            <person name="Oliveira U."/>
            <person name="Santos F.R."/>
            <person name="Vidigal T.H.D.A."/>
            <person name="Brescovit A.D."/>
            <person name="Santos A.J."/>
        </authorList>
    </citation>
    <scope>NUCLEOTIDE SEQUENCE</scope>
    <source>
        <tissue evidence="1">Shoot tissue taken approximately 20 cm above the soil surface</tissue>
    </source>
</reference>
<evidence type="ECO:0000313" key="1">
    <source>
        <dbReference type="EMBL" id="JAD34382.1"/>
    </source>
</evidence>
<accession>A0A0A8ZHN3</accession>